<proteinExistence type="predicted"/>
<name>A0ABQ9GVM6_9NEOP</name>
<evidence type="ECO:0000313" key="2">
    <source>
        <dbReference type="Proteomes" id="UP001159363"/>
    </source>
</evidence>
<dbReference type="Proteomes" id="UP001159363">
    <property type="component" value="Chromosome 8"/>
</dbReference>
<organism evidence="1 2">
    <name type="scientific">Dryococelus australis</name>
    <dbReference type="NCBI Taxonomy" id="614101"/>
    <lineage>
        <taxon>Eukaryota</taxon>
        <taxon>Metazoa</taxon>
        <taxon>Ecdysozoa</taxon>
        <taxon>Arthropoda</taxon>
        <taxon>Hexapoda</taxon>
        <taxon>Insecta</taxon>
        <taxon>Pterygota</taxon>
        <taxon>Neoptera</taxon>
        <taxon>Polyneoptera</taxon>
        <taxon>Phasmatodea</taxon>
        <taxon>Verophasmatodea</taxon>
        <taxon>Anareolatae</taxon>
        <taxon>Phasmatidae</taxon>
        <taxon>Eurycanthinae</taxon>
        <taxon>Dryococelus</taxon>
    </lineage>
</organism>
<dbReference type="EMBL" id="JARBHB010000009">
    <property type="protein sequence ID" value="KAJ8876090.1"/>
    <property type="molecule type" value="Genomic_DNA"/>
</dbReference>
<comment type="caution">
    <text evidence="1">The sequence shown here is derived from an EMBL/GenBank/DDBJ whole genome shotgun (WGS) entry which is preliminary data.</text>
</comment>
<keyword evidence="2" id="KW-1185">Reference proteome</keyword>
<protein>
    <submittedName>
        <fullName evidence="1">Uncharacterized protein</fullName>
    </submittedName>
</protein>
<sequence length="537" mass="61711">MEQVAQRKREWKVYRLVACGKETPQHPFAWSGFRETKVLLNTSSKDHRVPPRSIKLSRVTHSFRNVRLGKAMKPMAMLILHKAEEYTTCIQVDLMQLRVQGQEARERYGRHLHARLVTRRSYAQGMQRFRRDAVLCKCTDLQQEHTFQTTAVECFQDLTLISNTISEHAQMAKNGFFKALYLKMYTQHDENTARQFKALRLEAMGDLKRVAVDGRLNGWHPFTLAERSCRLNLCKTQLRGFGRPYSEILSAGVKAKVRCGVERLGAALSDEGRSRPLEYYFKSAVTEPNTYRNPVFLPKRDVCRQWLASPSQKRLCDTTLSALGHLLCLDLSWPWRNDPPDRGHVRPYRANYLASRWCRVQWPQVLGCTAPTSGKNAALVLQQTSAPDRRSRSRLWHVLAISRGTSVLLPPRPSVIGRGRRPENFADSRRGKPKFQASYVSIAYYCISADCTPPSLDVLLARNFTEKFCIIHYRTNRNWAPVHSVYSVVVIPLESRKATPCGYNSSHPVWHALYECLQDIHGDSSPFLLQPFHELRS</sequence>
<gene>
    <name evidence="1" type="ORF">PR048_023999</name>
</gene>
<accession>A0ABQ9GVM6</accession>
<evidence type="ECO:0000313" key="1">
    <source>
        <dbReference type="EMBL" id="KAJ8876090.1"/>
    </source>
</evidence>
<reference evidence="1 2" key="1">
    <citation type="submission" date="2023-02" db="EMBL/GenBank/DDBJ databases">
        <title>LHISI_Scaffold_Assembly.</title>
        <authorList>
            <person name="Stuart O.P."/>
            <person name="Cleave R."/>
            <person name="Magrath M.J.L."/>
            <person name="Mikheyev A.S."/>
        </authorList>
    </citation>
    <scope>NUCLEOTIDE SEQUENCE [LARGE SCALE GENOMIC DNA]</scope>
    <source>
        <strain evidence="1">Daus_M_001</strain>
        <tissue evidence="1">Leg muscle</tissue>
    </source>
</reference>